<dbReference type="AlphaFoldDB" id="A0A1X9NC94"/>
<dbReference type="RefSeq" id="WP_085758816.1">
    <property type="nucleotide sequence ID" value="NZ_CP019343.1"/>
</dbReference>
<organism evidence="1 2">
    <name type="scientific">Oceanicoccus sagamiensis</name>
    <dbReference type="NCBI Taxonomy" id="716816"/>
    <lineage>
        <taxon>Bacteria</taxon>
        <taxon>Pseudomonadati</taxon>
        <taxon>Pseudomonadota</taxon>
        <taxon>Gammaproteobacteria</taxon>
        <taxon>Cellvibrionales</taxon>
        <taxon>Spongiibacteraceae</taxon>
        <taxon>Oceanicoccus</taxon>
    </lineage>
</organism>
<accession>A0A1X9NC94</accession>
<evidence type="ECO:0000313" key="1">
    <source>
        <dbReference type="EMBL" id="ARN74664.1"/>
    </source>
</evidence>
<dbReference type="Proteomes" id="UP000193450">
    <property type="component" value="Chromosome"/>
</dbReference>
<name>A0A1X9NC94_9GAMM</name>
<protein>
    <submittedName>
        <fullName evidence="1">Uncharacterized protein</fullName>
    </submittedName>
</protein>
<dbReference type="OrthoDB" id="6226252at2"/>
<reference evidence="1 2" key="1">
    <citation type="submission" date="2016-11" db="EMBL/GenBank/DDBJ databases">
        <title>Trade-off between light-utilization and light-protection in marine flavobacteria.</title>
        <authorList>
            <person name="Kumagai Y."/>
        </authorList>
    </citation>
    <scope>NUCLEOTIDE SEQUENCE [LARGE SCALE GENOMIC DNA]</scope>
    <source>
        <strain evidence="1 2">NBRC 107125</strain>
    </source>
</reference>
<dbReference type="EMBL" id="CP019343">
    <property type="protein sequence ID" value="ARN74664.1"/>
    <property type="molecule type" value="Genomic_DNA"/>
</dbReference>
<gene>
    <name evidence="1" type="ORF">BST96_11345</name>
</gene>
<evidence type="ECO:0000313" key="2">
    <source>
        <dbReference type="Proteomes" id="UP000193450"/>
    </source>
</evidence>
<proteinExistence type="predicted"/>
<sequence>MTLNTIRHFLSVILALYCTVGQAAYCSLRDPVAAITALYGAGVNHRSIVASITSEDRVAVKKLLPFTLHRSEIGRHTLYVIYRDQAPLGFVQARSELAEWGLMEVAWSINVDLTIGGFFFQRCRGEGCELAAIRHLHILLAEKNFKELQQLLSDDGSRLVNEGAALPDEIHPIALLTIRSALKTIAITDISWSKELRSFQVNQYD</sequence>
<dbReference type="KEGG" id="osg:BST96_11345"/>
<keyword evidence="2" id="KW-1185">Reference proteome</keyword>